<feature type="compositionally biased region" description="Polar residues" evidence="1">
    <location>
        <begin position="34"/>
        <end position="64"/>
    </location>
</feature>
<dbReference type="Proteomes" id="UP001307849">
    <property type="component" value="Unassembled WGS sequence"/>
</dbReference>
<comment type="caution">
    <text evidence="2">The sequence shown here is derived from an EMBL/GenBank/DDBJ whole genome shotgun (WGS) entry which is preliminary data.</text>
</comment>
<feature type="region of interest" description="Disordered" evidence="1">
    <location>
        <begin position="1"/>
        <end position="74"/>
    </location>
</feature>
<dbReference type="EMBL" id="JAVHJM010000005">
    <property type="protein sequence ID" value="KAK6513995.1"/>
    <property type="molecule type" value="Genomic_DNA"/>
</dbReference>
<protein>
    <submittedName>
        <fullName evidence="2">Uncharacterized protein</fullName>
    </submittedName>
</protein>
<evidence type="ECO:0000313" key="2">
    <source>
        <dbReference type="EMBL" id="KAK6513995.1"/>
    </source>
</evidence>
<sequence length="74" mass="8199">MPHGPCLVSPVARDTEPEPEPEPEPDEKKDTRTGTRNQAPLAVTNQYKSALYSVTSPVQPSLQQEQKDDDVEKP</sequence>
<evidence type="ECO:0000256" key="1">
    <source>
        <dbReference type="SAM" id="MobiDB-lite"/>
    </source>
</evidence>
<evidence type="ECO:0000313" key="3">
    <source>
        <dbReference type="Proteomes" id="UP001307849"/>
    </source>
</evidence>
<accession>A0AAN8RMQ7</accession>
<organism evidence="2 3">
    <name type="scientific">Arthrobotrys conoides</name>
    <dbReference type="NCBI Taxonomy" id="74498"/>
    <lineage>
        <taxon>Eukaryota</taxon>
        <taxon>Fungi</taxon>
        <taxon>Dikarya</taxon>
        <taxon>Ascomycota</taxon>
        <taxon>Pezizomycotina</taxon>
        <taxon>Orbiliomycetes</taxon>
        <taxon>Orbiliales</taxon>
        <taxon>Orbiliaceae</taxon>
        <taxon>Arthrobotrys</taxon>
    </lineage>
</organism>
<keyword evidence="3" id="KW-1185">Reference proteome</keyword>
<reference evidence="2 3" key="1">
    <citation type="submission" date="2019-10" db="EMBL/GenBank/DDBJ databases">
        <authorList>
            <person name="Palmer J.M."/>
        </authorList>
    </citation>
    <scope>NUCLEOTIDE SEQUENCE [LARGE SCALE GENOMIC DNA]</scope>
    <source>
        <strain evidence="2 3">TWF506</strain>
    </source>
</reference>
<name>A0AAN8RMQ7_9PEZI</name>
<dbReference type="AlphaFoldDB" id="A0AAN8RMQ7"/>
<gene>
    <name evidence="2" type="ORF">TWF506_008425</name>
</gene>
<proteinExistence type="predicted"/>